<reference evidence="1 2" key="1">
    <citation type="journal article" date="2013" name="Genome Biol.">
        <title>Comparative genomics of the core and accessory genomes of 48 Sinorhizobium strains comprising five genospecies.</title>
        <authorList>
            <person name="Sugawara M."/>
            <person name="Epstein B."/>
            <person name="Badgley B.D."/>
            <person name="Unno T."/>
            <person name="Xu L."/>
            <person name="Reese J."/>
            <person name="Gyaneshwar P."/>
            <person name="Denny R."/>
            <person name="Mudge J."/>
            <person name="Bharti A.K."/>
            <person name="Farmer A.D."/>
            <person name="May G.D."/>
            <person name="Woodward J.E."/>
            <person name="Medigue C."/>
            <person name="Vallenet D."/>
            <person name="Lajus A."/>
            <person name="Rouy Z."/>
            <person name="Martinez-Vaz B."/>
            <person name="Tiffin P."/>
            <person name="Young N.D."/>
            <person name="Sadowsky M.J."/>
        </authorList>
    </citation>
    <scope>NUCLEOTIDE SEQUENCE [LARGE SCALE GENOMIC DNA]</scope>
    <source>
        <strain evidence="1 2">N6B1</strain>
    </source>
</reference>
<name>A0A3M2KJX2_RHIML</name>
<dbReference type="EMBL" id="WISR01000197">
    <property type="protein sequence ID" value="MQW35701.1"/>
    <property type="molecule type" value="Genomic_DNA"/>
</dbReference>
<accession>A0A3M2KJX2</accession>
<organism evidence="1 2">
    <name type="scientific">Rhizobium meliloti</name>
    <name type="common">Ensifer meliloti</name>
    <name type="synonym">Sinorhizobium meliloti</name>
    <dbReference type="NCBI Taxonomy" id="382"/>
    <lineage>
        <taxon>Bacteria</taxon>
        <taxon>Pseudomonadati</taxon>
        <taxon>Pseudomonadota</taxon>
        <taxon>Alphaproteobacteria</taxon>
        <taxon>Hyphomicrobiales</taxon>
        <taxon>Rhizobiaceae</taxon>
        <taxon>Sinorhizobium/Ensifer group</taxon>
        <taxon>Sinorhizobium</taxon>
    </lineage>
</organism>
<dbReference type="Proteomes" id="UP000429484">
    <property type="component" value="Unassembled WGS sequence"/>
</dbReference>
<evidence type="ECO:0000313" key="1">
    <source>
        <dbReference type="EMBL" id="MQW35701.1"/>
    </source>
</evidence>
<gene>
    <name evidence="1" type="ORF">GHK53_23775</name>
</gene>
<sequence length="23" mass="2466">MHGLGSIHCASRIMSLLAQGYGY</sequence>
<evidence type="ECO:0000313" key="2">
    <source>
        <dbReference type="Proteomes" id="UP000429484"/>
    </source>
</evidence>
<dbReference type="AlphaFoldDB" id="A0A3M2KJX2"/>
<proteinExistence type="predicted"/>
<comment type="caution">
    <text evidence="1">The sequence shown here is derived from an EMBL/GenBank/DDBJ whole genome shotgun (WGS) entry which is preliminary data.</text>
</comment>
<protein>
    <submittedName>
        <fullName evidence="1">DUF3927 domain-containing protein</fullName>
    </submittedName>
</protein>